<sequence>MDRWFLFLLLALVFPLYPAIATDSAVGRAHLERGNYVAAYREFMGLAERGYPVYQNVIAGMHAEGKGVPRDLVLAHVWYSLSAAQGDTEGVAGKERLEKTLTDDQLMTSRRLAREYAERYLAPYRTSGDWQL</sequence>
<protein>
    <recommendedName>
        <fullName evidence="3">Sel1 repeat family protein</fullName>
    </recommendedName>
</protein>
<dbReference type="InterPro" id="IPR006597">
    <property type="entry name" value="Sel1-like"/>
</dbReference>
<comment type="caution">
    <text evidence="1">The sequence shown here is derived from an EMBL/GenBank/DDBJ whole genome shotgun (WGS) entry which is preliminary data.</text>
</comment>
<dbReference type="STRING" id="1111735.GCA_000428045_03258"/>
<dbReference type="Proteomes" id="UP000235015">
    <property type="component" value="Unassembled WGS sequence"/>
</dbReference>
<reference evidence="1 2" key="1">
    <citation type="submission" date="2017-11" db="EMBL/GenBank/DDBJ databases">
        <title>Genome-resolved metagenomics identifies genetic mobility, metabolic interactions, and unexpected diversity in perchlorate-reducing communities.</title>
        <authorList>
            <person name="Barnum T.P."/>
            <person name="Figueroa I.A."/>
            <person name="Carlstrom C.I."/>
            <person name="Lucas L.N."/>
            <person name="Engelbrektson A.L."/>
            <person name="Coates J.D."/>
        </authorList>
    </citation>
    <scope>NUCLEOTIDE SEQUENCE [LARGE SCALE GENOMIC DNA]</scope>
    <source>
        <strain evidence="1">BM301</strain>
    </source>
</reference>
<dbReference type="EMBL" id="PKUN01000001">
    <property type="protein sequence ID" value="PLX63460.1"/>
    <property type="molecule type" value="Genomic_DNA"/>
</dbReference>
<dbReference type="RefSeq" id="WP_273437237.1">
    <property type="nucleotide sequence ID" value="NZ_PKUN01000001.1"/>
</dbReference>
<organism evidence="1 2">
    <name type="scientific">Sedimenticola selenatireducens</name>
    <dbReference type="NCBI Taxonomy" id="191960"/>
    <lineage>
        <taxon>Bacteria</taxon>
        <taxon>Pseudomonadati</taxon>
        <taxon>Pseudomonadota</taxon>
        <taxon>Gammaproteobacteria</taxon>
        <taxon>Chromatiales</taxon>
        <taxon>Sedimenticolaceae</taxon>
        <taxon>Sedimenticola</taxon>
    </lineage>
</organism>
<dbReference type="InterPro" id="IPR011990">
    <property type="entry name" value="TPR-like_helical_dom_sf"/>
</dbReference>
<dbReference type="AlphaFoldDB" id="A0A2N6D187"/>
<accession>A0A2N6D187</accession>
<dbReference type="SUPFAM" id="SSF81901">
    <property type="entry name" value="HCP-like"/>
    <property type="match status" value="1"/>
</dbReference>
<evidence type="ECO:0008006" key="3">
    <source>
        <dbReference type="Google" id="ProtNLM"/>
    </source>
</evidence>
<dbReference type="Gene3D" id="1.25.40.10">
    <property type="entry name" value="Tetratricopeptide repeat domain"/>
    <property type="match status" value="1"/>
</dbReference>
<evidence type="ECO:0000313" key="1">
    <source>
        <dbReference type="EMBL" id="PLX63460.1"/>
    </source>
</evidence>
<proteinExistence type="predicted"/>
<name>A0A2N6D187_9GAMM</name>
<evidence type="ECO:0000313" key="2">
    <source>
        <dbReference type="Proteomes" id="UP000235015"/>
    </source>
</evidence>
<gene>
    <name evidence="1" type="ORF">C0630_00705</name>
</gene>
<dbReference type="SMART" id="SM00671">
    <property type="entry name" value="SEL1"/>
    <property type="match status" value="1"/>
</dbReference>